<dbReference type="Gene3D" id="4.10.240.10">
    <property type="entry name" value="Zn(2)-C6 fungal-type DNA-binding domain"/>
    <property type="match status" value="1"/>
</dbReference>
<evidence type="ECO:0000256" key="1">
    <source>
        <dbReference type="ARBA" id="ARBA00004123"/>
    </source>
</evidence>
<dbReference type="GO" id="GO:0000981">
    <property type="term" value="F:DNA-binding transcription factor activity, RNA polymerase II-specific"/>
    <property type="evidence" value="ECO:0007669"/>
    <property type="project" value="InterPro"/>
</dbReference>
<gene>
    <name evidence="5" type="ORF">SPI_03554</name>
</gene>
<dbReference type="PROSITE" id="PS50048">
    <property type="entry name" value="ZN2_CY6_FUNGAL_2"/>
    <property type="match status" value="1"/>
</dbReference>
<dbReference type="GO" id="GO:0008270">
    <property type="term" value="F:zinc ion binding"/>
    <property type="evidence" value="ECO:0007669"/>
    <property type="project" value="InterPro"/>
</dbReference>
<dbReference type="Proteomes" id="UP000076874">
    <property type="component" value="Unassembled WGS sequence"/>
</dbReference>
<evidence type="ECO:0000313" key="6">
    <source>
        <dbReference type="Proteomes" id="UP000076874"/>
    </source>
</evidence>
<dbReference type="OrthoDB" id="39175at2759"/>
<reference evidence="5 6" key="1">
    <citation type="journal article" date="2016" name="Genome Biol. Evol.">
        <title>Divergent and convergent evolution of fungal pathogenicity.</title>
        <authorList>
            <person name="Shang Y."/>
            <person name="Xiao G."/>
            <person name="Zheng P."/>
            <person name="Cen K."/>
            <person name="Zhan S."/>
            <person name="Wang C."/>
        </authorList>
    </citation>
    <scope>NUCLEOTIDE SEQUENCE [LARGE SCALE GENOMIC DNA]</scope>
    <source>
        <strain evidence="5 6">RCEF 264</strain>
    </source>
</reference>
<dbReference type="GO" id="GO:0005634">
    <property type="term" value="C:nucleus"/>
    <property type="evidence" value="ECO:0007669"/>
    <property type="project" value="UniProtKB-SubCell"/>
</dbReference>
<evidence type="ECO:0000313" key="5">
    <source>
        <dbReference type="EMBL" id="OAA63391.1"/>
    </source>
</evidence>
<accession>A0A167W6A8</accession>
<dbReference type="InterPro" id="IPR036864">
    <property type="entry name" value="Zn2-C6_fun-type_DNA-bd_sf"/>
</dbReference>
<dbReference type="InterPro" id="IPR001138">
    <property type="entry name" value="Zn2Cys6_DnaBD"/>
</dbReference>
<keyword evidence="6" id="KW-1185">Reference proteome</keyword>
<protein>
    <submittedName>
        <fullName evidence="5">C6 zinc finger domain containing protein</fullName>
    </submittedName>
</protein>
<comment type="subcellular location">
    <subcellularLocation>
        <location evidence="1">Nucleus</location>
    </subcellularLocation>
</comment>
<dbReference type="PANTHER" id="PTHR37534:SF46">
    <property type="entry name" value="ZN(II)2CYS6 TRANSCRIPTION FACTOR (EUROFUNG)"/>
    <property type="match status" value="1"/>
</dbReference>
<dbReference type="Pfam" id="PF11951">
    <property type="entry name" value="Fungal_trans_2"/>
    <property type="match status" value="1"/>
</dbReference>
<dbReference type="PANTHER" id="PTHR37534">
    <property type="entry name" value="TRANSCRIPTIONAL ACTIVATOR PROTEIN UGA3"/>
    <property type="match status" value="1"/>
</dbReference>
<dbReference type="STRING" id="1081102.A0A167W6A8"/>
<dbReference type="AlphaFoldDB" id="A0A167W6A8"/>
<feature type="region of interest" description="Disordered" evidence="3">
    <location>
        <begin position="400"/>
        <end position="419"/>
    </location>
</feature>
<dbReference type="EMBL" id="AZHD01000005">
    <property type="protein sequence ID" value="OAA63391.1"/>
    <property type="molecule type" value="Genomic_DNA"/>
</dbReference>
<dbReference type="SUPFAM" id="SSF57701">
    <property type="entry name" value="Zn2/Cys6 DNA-binding domain"/>
    <property type="match status" value="1"/>
</dbReference>
<dbReference type="SMART" id="SM00066">
    <property type="entry name" value="GAL4"/>
    <property type="match status" value="1"/>
</dbReference>
<feature type="domain" description="Zn(2)-C6 fungal-type" evidence="4">
    <location>
        <begin position="20"/>
        <end position="50"/>
    </location>
</feature>
<proteinExistence type="predicted"/>
<sequence>MQATTPRKRPLPGIRRSRQGCSRCRHHRKKCDEGKPQCGRCAKMGDTCRYEVVLKWGGRPFQKMFGKYSEAVEKQDNAEGSGFVYAVSRRSDEVEDRSEAVDEVCLGLEDACDPPPTLDTEDGRTDASFSELSLQASLQAFRTVGALDPFHEHAPLHRFLFHHYIQETIRLTAPSRYVRTQICRALTPMSLQHPSLFFAAAASAAQHLRLVAGSASPFLFGRGGQAVEADTLVASLQDHSIRALRAQLPLVLSDLSGSAYECCLATTRTLCQASILFGGSSSSSWRAHLDGARAIIETAQPKTVALPDTASNGSSSLLSSFSSSSASSLASFLFSWYNNSEALVALSPIGLLKGQLEVQALRSRDVYFDVFGGVASDLPDLFREVGALLAECQRRKMRMAKANRVETSDTPDTKQPPLLSEDDILSEAEVLTNIVHERLRRDSLENLSLDEGLRARLSPDDIHDYALSNAGYLHAALLYIHGGIVRRPRSTPEIRHSVEQIIWCAQNMRSPSDLSPRVLMVTPLFTAGIWGPRSTHAPIRAAFEDMGRWMSTQHVRQATSVLEKVWAALPLEDNSEHDVLLCLKYLPY</sequence>
<evidence type="ECO:0000256" key="2">
    <source>
        <dbReference type="ARBA" id="ARBA00023242"/>
    </source>
</evidence>
<dbReference type="Pfam" id="PF00172">
    <property type="entry name" value="Zn_clus"/>
    <property type="match status" value="1"/>
</dbReference>
<comment type="caution">
    <text evidence="5">The sequence shown here is derived from an EMBL/GenBank/DDBJ whole genome shotgun (WGS) entry which is preliminary data.</text>
</comment>
<name>A0A167W6A8_9HYPO</name>
<dbReference type="PROSITE" id="PS00463">
    <property type="entry name" value="ZN2_CY6_FUNGAL_1"/>
    <property type="match status" value="1"/>
</dbReference>
<evidence type="ECO:0000256" key="3">
    <source>
        <dbReference type="SAM" id="MobiDB-lite"/>
    </source>
</evidence>
<dbReference type="InterPro" id="IPR021858">
    <property type="entry name" value="Fun_TF"/>
</dbReference>
<organism evidence="5 6">
    <name type="scientific">Niveomyces insectorum RCEF 264</name>
    <dbReference type="NCBI Taxonomy" id="1081102"/>
    <lineage>
        <taxon>Eukaryota</taxon>
        <taxon>Fungi</taxon>
        <taxon>Dikarya</taxon>
        <taxon>Ascomycota</taxon>
        <taxon>Pezizomycotina</taxon>
        <taxon>Sordariomycetes</taxon>
        <taxon>Hypocreomycetidae</taxon>
        <taxon>Hypocreales</taxon>
        <taxon>Cordycipitaceae</taxon>
        <taxon>Niveomyces</taxon>
    </lineage>
</organism>
<keyword evidence="2" id="KW-0539">Nucleus</keyword>
<evidence type="ECO:0000259" key="4">
    <source>
        <dbReference type="PROSITE" id="PS50048"/>
    </source>
</evidence>
<dbReference type="CDD" id="cd00067">
    <property type="entry name" value="GAL4"/>
    <property type="match status" value="1"/>
</dbReference>